<dbReference type="AlphaFoldDB" id="L9WH21"/>
<dbReference type="Proteomes" id="UP000011602">
    <property type="component" value="Unassembled WGS sequence"/>
</dbReference>
<dbReference type="PATRIC" id="fig|1227499.3.peg.4428"/>
<reference evidence="3 4" key="1">
    <citation type="journal article" date="2014" name="PLoS Genet.">
        <title>Phylogenetically driven sequencing of extremely halophilic archaea reveals strategies for static and dynamic osmo-response.</title>
        <authorList>
            <person name="Becker E.A."/>
            <person name="Seitzer P.M."/>
            <person name="Tritt A."/>
            <person name="Larsen D."/>
            <person name="Krusor M."/>
            <person name="Yao A.I."/>
            <person name="Wu D."/>
            <person name="Madern D."/>
            <person name="Eisen J.A."/>
            <person name="Darling A.E."/>
            <person name="Facciotti M.T."/>
        </authorList>
    </citation>
    <scope>NUCLEOTIDE SEQUENCE [LARGE SCALE GENOMIC DNA]</scope>
    <source>
        <strain evidence="3 4">JCM 12255</strain>
    </source>
</reference>
<dbReference type="Gene3D" id="1.10.443.10">
    <property type="entry name" value="Intergrase catalytic core"/>
    <property type="match status" value="1"/>
</dbReference>
<dbReference type="SUPFAM" id="SSF56349">
    <property type="entry name" value="DNA breaking-rejoining enzymes"/>
    <property type="match status" value="1"/>
</dbReference>
<name>L9WH21_9EURY</name>
<keyword evidence="1" id="KW-0233">DNA recombination</keyword>
<dbReference type="EMBL" id="AOHZ01000108">
    <property type="protein sequence ID" value="ELY48815.1"/>
    <property type="molecule type" value="Genomic_DNA"/>
</dbReference>
<dbReference type="InterPro" id="IPR011010">
    <property type="entry name" value="DNA_brk_join_enz"/>
</dbReference>
<dbReference type="InterPro" id="IPR013762">
    <property type="entry name" value="Integrase-like_cat_sf"/>
</dbReference>
<dbReference type="GO" id="GO:0015074">
    <property type="term" value="P:DNA integration"/>
    <property type="evidence" value="ECO:0007669"/>
    <property type="project" value="InterPro"/>
</dbReference>
<evidence type="ECO:0000313" key="3">
    <source>
        <dbReference type="EMBL" id="ELY48815.1"/>
    </source>
</evidence>
<dbReference type="GO" id="GO:0003677">
    <property type="term" value="F:DNA binding"/>
    <property type="evidence" value="ECO:0007669"/>
    <property type="project" value="InterPro"/>
</dbReference>
<sequence>MTETETEFESETDRIRWSHMSLADLETFWNARIEPALRDAGHDLEDRPTYQDLLEVGYGGIQYTLREHHDLTLSAFCERVGYVDADDESGYRWGIDDEATLEELESYVDTLRRRRRELSDATVETRRSRLATYVRTYSRVHGDAALVDRADDPALHADEIRRALAVFDELDRDLESDESKLRYLESVDQFYRHRMRRKTAAYNPVESIDEEYGWQRKRRDNPPLSASDVRALNAAAGSLAERVMVLALCGWGLRRGEVARLAHGQLALEGDDPHIAFEDRKNVAVDDDQVTVPIIYGRETIADRVAQLGTREDGWNGYVFPSSRSATGHVTPKTIAARFERLAERADVTVRGETPTPQYGRRFWYTTYRTAIRELLENELQFIADEQGSSDPMVVFRNYFSEDERRRLARDVMRDRLADAFDE</sequence>
<dbReference type="InterPro" id="IPR002104">
    <property type="entry name" value="Integrase_catalytic"/>
</dbReference>
<gene>
    <name evidence="3" type="ORF">C493_21571</name>
</gene>
<evidence type="ECO:0000256" key="1">
    <source>
        <dbReference type="ARBA" id="ARBA00023172"/>
    </source>
</evidence>
<organism evidence="3 4">
    <name type="scientific">Natronolimnohabitans innermongolicus JCM 12255</name>
    <dbReference type="NCBI Taxonomy" id="1227499"/>
    <lineage>
        <taxon>Archaea</taxon>
        <taxon>Methanobacteriati</taxon>
        <taxon>Methanobacteriota</taxon>
        <taxon>Stenosarchaea group</taxon>
        <taxon>Halobacteria</taxon>
        <taxon>Halobacteriales</taxon>
        <taxon>Natrialbaceae</taxon>
        <taxon>Natronolimnohabitans</taxon>
    </lineage>
</organism>
<proteinExistence type="predicted"/>
<protein>
    <submittedName>
        <fullName evidence="3">Integrase family protein</fullName>
    </submittedName>
</protein>
<evidence type="ECO:0000259" key="2">
    <source>
        <dbReference type="PROSITE" id="PS51898"/>
    </source>
</evidence>
<evidence type="ECO:0000313" key="4">
    <source>
        <dbReference type="Proteomes" id="UP000011602"/>
    </source>
</evidence>
<dbReference type="eggNOG" id="arCOG08889">
    <property type="taxonomic scope" value="Archaea"/>
</dbReference>
<accession>L9WH21</accession>
<dbReference type="PROSITE" id="PS51898">
    <property type="entry name" value="TYR_RECOMBINASE"/>
    <property type="match status" value="1"/>
</dbReference>
<keyword evidence="4" id="KW-1185">Reference proteome</keyword>
<feature type="domain" description="Tyr recombinase" evidence="2">
    <location>
        <begin position="219"/>
        <end position="413"/>
    </location>
</feature>
<comment type="caution">
    <text evidence="3">The sequence shown here is derived from an EMBL/GenBank/DDBJ whole genome shotgun (WGS) entry which is preliminary data.</text>
</comment>
<dbReference type="GO" id="GO:0006310">
    <property type="term" value="P:DNA recombination"/>
    <property type="evidence" value="ECO:0007669"/>
    <property type="project" value="UniProtKB-KW"/>
</dbReference>
<dbReference type="RefSeq" id="WP_007261560.1">
    <property type="nucleotide sequence ID" value="NZ_AOHZ01000108.1"/>
</dbReference>